<dbReference type="SUPFAM" id="SSF88713">
    <property type="entry name" value="Glycoside hydrolase/deacetylase"/>
    <property type="match status" value="1"/>
</dbReference>
<evidence type="ECO:0008006" key="3">
    <source>
        <dbReference type="Google" id="ProtNLM"/>
    </source>
</evidence>
<dbReference type="PANTHER" id="PTHR30105">
    <property type="entry name" value="UNCHARACTERIZED YIBQ-RELATED"/>
    <property type="match status" value="1"/>
</dbReference>
<evidence type="ECO:0000256" key="1">
    <source>
        <dbReference type="SAM" id="MobiDB-lite"/>
    </source>
</evidence>
<name>A0A1W1BD92_9ZZZZ</name>
<dbReference type="GO" id="GO:0005975">
    <property type="term" value="P:carbohydrate metabolic process"/>
    <property type="evidence" value="ECO:0007669"/>
    <property type="project" value="InterPro"/>
</dbReference>
<reference evidence="2" key="1">
    <citation type="submission" date="2016-10" db="EMBL/GenBank/DDBJ databases">
        <authorList>
            <person name="de Groot N.N."/>
        </authorList>
    </citation>
    <scope>NUCLEOTIDE SEQUENCE</scope>
</reference>
<gene>
    <name evidence="2" type="ORF">MNB_SV-8-723</name>
</gene>
<dbReference type="EMBL" id="FPHD01000015">
    <property type="protein sequence ID" value="SFV51398.1"/>
    <property type="molecule type" value="Genomic_DNA"/>
</dbReference>
<dbReference type="InterPro" id="IPR006837">
    <property type="entry name" value="Divergent_DAC"/>
</dbReference>
<protein>
    <recommendedName>
        <fullName evidence="3">Periplasmic protein YibQ, distant homology with nucleoside diphosphatase and polysaccharide deacetylase</fullName>
    </recommendedName>
</protein>
<dbReference type="Pfam" id="PF04748">
    <property type="entry name" value="Polysacc_deac_2"/>
    <property type="match status" value="1"/>
</dbReference>
<feature type="compositionally biased region" description="Basic residues" evidence="1">
    <location>
        <begin position="13"/>
        <end position="36"/>
    </location>
</feature>
<feature type="region of interest" description="Disordered" evidence="1">
    <location>
        <begin position="1"/>
        <end position="36"/>
    </location>
</feature>
<accession>A0A1W1BD92</accession>
<dbReference type="InterPro" id="IPR011330">
    <property type="entry name" value="Glyco_hydro/deAcase_b/a-brl"/>
</dbReference>
<dbReference type="AlphaFoldDB" id="A0A1W1BD92"/>
<organism evidence="2">
    <name type="scientific">hydrothermal vent metagenome</name>
    <dbReference type="NCBI Taxonomy" id="652676"/>
    <lineage>
        <taxon>unclassified sequences</taxon>
        <taxon>metagenomes</taxon>
        <taxon>ecological metagenomes</taxon>
    </lineage>
</organism>
<dbReference type="PANTHER" id="PTHR30105:SF2">
    <property type="entry name" value="DIVERGENT POLYSACCHARIDE DEACETYLASE SUPERFAMILY"/>
    <property type="match status" value="1"/>
</dbReference>
<proteinExistence type="predicted"/>
<dbReference type="Gene3D" id="3.20.20.370">
    <property type="entry name" value="Glycoside hydrolase/deacetylase"/>
    <property type="match status" value="1"/>
</dbReference>
<sequence length="374" mass="42830">MASQSKNSNKTSSTKKKPVKKISPKKTSVKKRRRTKSKKISYIKRNIFIAFGFLLIASLIAFGYFLGQKEMSKQTYAKEVKEHYTTKELLNDLSRIKTKKPQNPKKIVNKNKTKISKKVLISQKKIVEQAPLQERGGKRNVQKQKIQKNTALVYRGKKPKLVIIIDDVHTKAQLQAIANLGMKITPSIFPPYQLAKHSNLLAKNLKHYMIHLPMESGSSQFNKQTKTLMTSFSDARIADRVMEIRKLFPKAKYVNNHTGSRFTSNYKAMKKLYTALRLEGFTFVDSFTASTSKVRQIAHEFGDAYVRRDIFIDNRQTIPYIHGQLKKAVAKAKKNGYAIAIGHPHKATIQALKSSKQILKDVTLVYIDEIYQKR</sequence>
<evidence type="ECO:0000313" key="2">
    <source>
        <dbReference type="EMBL" id="SFV51398.1"/>
    </source>
</evidence>
<feature type="compositionally biased region" description="Low complexity" evidence="1">
    <location>
        <begin position="1"/>
        <end position="12"/>
    </location>
</feature>
<dbReference type="CDD" id="cd10936">
    <property type="entry name" value="CE4_DAC2"/>
    <property type="match status" value="1"/>
</dbReference>